<sequence>MGRARSPLSAVCVEQPQSTVNGTIRPGSDPSLSKAVKEGSTYLFQQQNNIKMSPCDQKVYHNTQLRLMSGYLRWIACFRGNLGGLIMSRL</sequence>
<keyword evidence="2" id="KW-1185">Reference proteome</keyword>
<evidence type="ECO:0000313" key="2">
    <source>
        <dbReference type="Proteomes" id="UP000785679"/>
    </source>
</evidence>
<name>A0A8J8NA24_HALGN</name>
<dbReference type="EMBL" id="RRYP01031573">
    <property type="protein sequence ID" value="TNV70935.1"/>
    <property type="molecule type" value="Genomic_DNA"/>
</dbReference>
<accession>A0A8J8NA24</accession>
<dbReference type="Proteomes" id="UP000785679">
    <property type="component" value="Unassembled WGS sequence"/>
</dbReference>
<gene>
    <name evidence="1" type="ORF">FGO68_gene10099</name>
</gene>
<dbReference type="AlphaFoldDB" id="A0A8J8NA24"/>
<reference evidence="1" key="1">
    <citation type="submission" date="2019-06" db="EMBL/GenBank/DDBJ databases">
        <authorList>
            <person name="Zheng W."/>
        </authorList>
    </citation>
    <scope>NUCLEOTIDE SEQUENCE</scope>
    <source>
        <strain evidence="1">QDHG01</strain>
    </source>
</reference>
<protein>
    <submittedName>
        <fullName evidence="1">Uncharacterized protein</fullName>
    </submittedName>
</protein>
<proteinExistence type="predicted"/>
<evidence type="ECO:0000313" key="1">
    <source>
        <dbReference type="EMBL" id="TNV70935.1"/>
    </source>
</evidence>
<organism evidence="1 2">
    <name type="scientific">Halteria grandinella</name>
    <dbReference type="NCBI Taxonomy" id="5974"/>
    <lineage>
        <taxon>Eukaryota</taxon>
        <taxon>Sar</taxon>
        <taxon>Alveolata</taxon>
        <taxon>Ciliophora</taxon>
        <taxon>Intramacronucleata</taxon>
        <taxon>Spirotrichea</taxon>
        <taxon>Stichotrichia</taxon>
        <taxon>Sporadotrichida</taxon>
        <taxon>Halteriidae</taxon>
        <taxon>Halteria</taxon>
    </lineage>
</organism>
<comment type="caution">
    <text evidence="1">The sequence shown here is derived from an EMBL/GenBank/DDBJ whole genome shotgun (WGS) entry which is preliminary data.</text>
</comment>